<dbReference type="InterPro" id="IPR036397">
    <property type="entry name" value="RNaseH_sf"/>
</dbReference>
<dbReference type="Gene3D" id="3.30.420.10">
    <property type="entry name" value="Ribonuclease H-like superfamily/Ribonuclease H"/>
    <property type="match status" value="1"/>
</dbReference>
<dbReference type="GO" id="GO:0003676">
    <property type="term" value="F:nucleic acid binding"/>
    <property type="evidence" value="ECO:0007669"/>
    <property type="project" value="InterPro"/>
</dbReference>
<accession>A0A317DX27</accession>
<proteinExistence type="predicted"/>
<keyword evidence="3" id="KW-1185">Reference proteome</keyword>
<dbReference type="OrthoDB" id="9803913at2"/>
<reference evidence="2 3" key="1">
    <citation type="submission" date="2018-05" db="EMBL/GenBank/DDBJ databases">
        <title>Zavarzinia sp. HR-AS.</title>
        <authorList>
            <person name="Lee Y."/>
            <person name="Jeon C.O."/>
        </authorList>
    </citation>
    <scope>NUCLEOTIDE SEQUENCE [LARGE SCALE GENOMIC DNA]</scope>
    <source>
        <strain evidence="2 3">HR-AS</strain>
    </source>
</reference>
<evidence type="ECO:0000313" key="2">
    <source>
        <dbReference type="EMBL" id="PWR18490.1"/>
    </source>
</evidence>
<evidence type="ECO:0000259" key="1">
    <source>
        <dbReference type="SMART" id="SM00479"/>
    </source>
</evidence>
<dbReference type="RefSeq" id="WP_109907738.1">
    <property type="nucleotide sequence ID" value="NZ_QGLE01000014.1"/>
</dbReference>
<gene>
    <name evidence="2" type="ORF">DKG74_18895</name>
</gene>
<dbReference type="GO" id="GO:0005829">
    <property type="term" value="C:cytosol"/>
    <property type="evidence" value="ECO:0007669"/>
    <property type="project" value="TreeGrafter"/>
</dbReference>
<keyword evidence="2" id="KW-0378">Hydrolase</keyword>
<dbReference type="AlphaFoldDB" id="A0A317DX27"/>
<keyword evidence="2" id="KW-0540">Nuclease</keyword>
<dbReference type="SUPFAM" id="SSF53098">
    <property type="entry name" value="Ribonuclease H-like"/>
    <property type="match status" value="1"/>
</dbReference>
<protein>
    <submittedName>
        <fullName evidence="2">Exonuclease</fullName>
    </submittedName>
</protein>
<evidence type="ECO:0000313" key="3">
    <source>
        <dbReference type="Proteomes" id="UP000245461"/>
    </source>
</evidence>
<dbReference type="EMBL" id="QGLE01000014">
    <property type="protein sequence ID" value="PWR18490.1"/>
    <property type="molecule type" value="Genomic_DNA"/>
</dbReference>
<dbReference type="PANTHER" id="PTHR30231:SF42">
    <property type="entry name" value="EXONUCLEASE"/>
    <property type="match status" value="1"/>
</dbReference>
<feature type="domain" description="Exonuclease" evidence="1">
    <location>
        <begin position="2"/>
        <end position="165"/>
    </location>
</feature>
<dbReference type="PANTHER" id="PTHR30231">
    <property type="entry name" value="DNA POLYMERASE III SUBUNIT EPSILON"/>
    <property type="match status" value="1"/>
</dbReference>
<dbReference type="GO" id="GO:0008408">
    <property type="term" value="F:3'-5' exonuclease activity"/>
    <property type="evidence" value="ECO:0007669"/>
    <property type="project" value="TreeGrafter"/>
</dbReference>
<dbReference type="SMART" id="SM00479">
    <property type="entry name" value="EXOIII"/>
    <property type="match status" value="1"/>
</dbReference>
<keyword evidence="2" id="KW-0269">Exonuclease</keyword>
<comment type="caution">
    <text evidence="2">The sequence shown here is derived from an EMBL/GenBank/DDBJ whole genome shotgun (WGS) entry which is preliminary data.</text>
</comment>
<sequence length="176" mass="19031">MKYLALDVETAAAMPWSVCQIGVVGFDAVGETEAFGTLVQPGCVFAPFNIRIHGIDDDRVAGAPDFVTAFSALAPRLDGAIVVSHTFFDRGALTAACERFGADMPDCLWLDSVRIARRAWPGLAGGYRLANLARHLGIRFRHHDATEDARTCGLIVHHALRETGLDLQGMVRALGR</sequence>
<name>A0A317DX27_9PROT</name>
<dbReference type="InterPro" id="IPR012337">
    <property type="entry name" value="RNaseH-like_sf"/>
</dbReference>
<dbReference type="InterPro" id="IPR013520">
    <property type="entry name" value="Ribonucl_H"/>
</dbReference>
<dbReference type="GO" id="GO:0006259">
    <property type="term" value="P:DNA metabolic process"/>
    <property type="evidence" value="ECO:0007669"/>
    <property type="project" value="UniProtKB-ARBA"/>
</dbReference>
<dbReference type="Proteomes" id="UP000245461">
    <property type="component" value="Unassembled WGS sequence"/>
</dbReference>
<dbReference type="Pfam" id="PF00929">
    <property type="entry name" value="RNase_T"/>
    <property type="match status" value="1"/>
</dbReference>
<organism evidence="2 3">
    <name type="scientific">Zavarzinia aquatilis</name>
    <dbReference type="NCBI Taxonomy" id="2211142"/>
    <lineage>
        <taxon>Bacteria</taxon>
        <taxon>Pseudomonadati</taxon>
        <taxon>Pseudomonadota</taxon>
        <taxon>Alphaproteobacteria</taxon>
        <taxon>Rhodospirillales</taxon>
        <taxon>Zavarziniaceae</taxon>
        <taxon>Zavarzinia</taxon>
    </lineage>
</organism>